<evidence type="ECO:0000256" key="1">
    <source>
        <dbReference type="SAM" id="MobiDB-lite"/>
    </source>
</evidence>
<proteinExistence type="predicted"/>
<dbReference type="RefSeq" id="WP_212679047.1">
    <property type="nucleotide sequence ID" value="NZ_JAGSPK010000003.1"/>
</dbReference>
<keyword evidence="3" id="KW-1185">Reference proteome</keyword>
<reference evidence="2 3" key="1">
    <citation type="submission" date="2021-04" db="EMBL/GenBank/DDBJ databases">
        <title>novel species isolated from subtropical streams in China.</title>
        <authorList>
            <person name="Lu H."/>
        </authorList>
    </citation>
    <scope>NUCLEOTIDE SEQUENCE [LARGE SCALE GENOMIC DNA]</scope>
    <source>
        <strain evidence="2 3">FT147W</strain>
    </source>
</reference>
<evidence type="ECO:0000313" key="2">
    <source>
        <dbReference type="EMBL" id="MBR7793059.1"/>
    </source>
</evidence>
<evidence type="ECO:0000313" key="3">
    <source>
        <dbReference type="Proteomes" id="UP000682982"/>
    </source>
</evidence>
<protein>
    <submittedName>
        <fullName evidence="2">Uncharacterized protein</fullName>
    </submittedName>
</protein>
<sequence>MSKAATNQLVWHVGAVNALADILVDAEIQKSQAVGELTIYHFQHNGSEKMAVTLPDGQSLMISLAARASHPSRRRRDASEESIVIVGTS</sequence>
<accession>A0ABS5H4L9</accession>
<organism evidence="2 3">
    <name type="scientific">Undibacterium rivi</name>
    <dbReference type="NCBI Taxonomy" id="2828729"/>
    <lineage>
        <taxon>Bacteria</taxon>
        <taxon>Pseudomonadati</taxon>
        <taxon>Pseudomonadota</taxon>
        <taxon>Betaproteobacteria</taxon>
        <taxon>Burkholderiales</taxon>
        <taxon>Oxalobacteraceae</taxon>
        <taxon>Undibacterium</taxon>
    </lineage>
</organism>
<feature type="region of interest" description="Disordered" evidence="1">
    <location>
        <begin position="70"/>
        <end position="89"/>
    </location>
</feature>
<dbReference type="EMBL" id="JAGSPK010000003">
    <property type="protein sequence ID" value="MBR7793059.1"/>
    <property type="molecule type" value="Genomic_DNA"/>
</dbReference>
<name>A0ABS5H4L9_9BURK</name>
<dbReference type="Proteomes" id="UP000682982">
    <property type="component" value="Unassembled WGS sequence"/>
</dbReference>
<comment type="caution">
    <text evidence="2">The sequence shown here is derived from an EMBL/GenBank/DDBJ whole genome shotgun (WGS) entry which is preliminary data.</text>
</comment>
<gene>
    <name evidence="2" type="ORF">KDM87_10665</name>
</gene>